<evidence type="ECO:0000313" key="2">
    <source>
        <dbReference type="EMBL" id="GAA4011061.1"/>
    </source>
</evidence>
<dbReference type="Gene3D" id="3.40.50.880">
    <property type="match status" value="1"/>
</dbReference>
<keyword evidence="3" id="KW-1185">Reference proteome</keyword>
<evidence type="ECO:0000313" key="3">
    <source>
        <dbReference type="Proteomes" id="UP001500235"/>
    </source>
</evidence>
<comment type="caution">
    <text evidence="2">The sequence shown here is derived from an EMBL/GenBank/DDBJ whole genome shotgun (WGS) entry which is preliminary data.</text>
</comment>
<dbReference type="Proteomes" id="UP001500235">
    <property type="component" value="Unassembled WGS sequence"/>
</dbReference>
<accession>A0ABP7SFJ5</accession>
<dbReference type="InterPro" id="IPR025646">
    <property type="entry name" value="DUF4350"/>
</dbReference>
<proteinExistence type="predicted"/>
<gene>
    <name evidence="2" type="ORF">GCM10022280_05650</name>
</gene>
<dbReference type="Pfam" id="PF14258">
    <property type="entry name" value="DUF4350"/>
    <property type="match status" value="1"/>
</dbReference>
<sequence length="225" mass="23819">MRLSLLLALALVGCRQEAPASSSGTARPELALLTSLPILFGEQFTLDQPRSPLLAALEKDYRVTAVDGPEQVAPGATLLAIQPQALTAERLVALDSWVRDGGRLVLLADPALRWESSRPLGDRFRPPYSFPDTGLLRHWGLTLRLLEAGEEGATTLRLGKGRELTGQAGIGALAATGRECTATQALARCTIGLGRVIVVGDADFAMSDDLDDLAALVSLVGEVAR</sequence>
<feature type="domain" description="DUF4350" evidence="1">
    <location>
        <begin position="60"/>
        <end position="212"/>
    </location>
</feature>
<reference evidence="3" key="1">
    <citation type="journal article" date="2019" name="Int. J. Syst. Evol. Microbiol.">
        <title>The Global Catalogue of Microorganisms (GCM) 10K type strain sequencing project: providing services to taxonomists for standard genome sequencing and annotation.</title>
        <authorList>
            <consortium name="The Broad Institute Genomics Platform"/>
            <consortium name="The Broad Institute Genome Sequencing Center for Infectious Disease"/>
            <person name="Wu L."/>
            <person name="Ma J."/>
        </authorList>
    </citation>
    <scope>NUCLEOTIDE SEQUENCE [LARGE SCALE GENOMIC DNA]</scope>
    <source>
        <strain evidence="3">JCM 17563</strain>
    </source>
</reference>
<dbReference type="RefSeq" id="WP_344705876.1">
    <property type="nucleotide sequence ID" value="NZ_BAABBQ010000001.1"/>
</dbReference>
<protein>
    <recommendedName>
        <fullName evidence="1">DUF4350 domain-containing protein</fullName>
    </recommendedName>
</protein>
<dbReference type="EMBL" id="BAABBQ010000001">
    <property type="protein sequence ID" value="GAA4011061.1"/>
    <property type="molecule type" value="Genomic_DNA"/>
</dbReference>
<organism evidence="2 3">
    <name type="scientific">Sphingomonas swuensis</name>
    <dbReference type="NCBI Taxonomy" id="977800"/>
    <lineage>
        <taxon>Bacteria</taxon>
        <taxon>Pseudomonadati</taxon>
        <taxon>Pseudomonadota</taxon>
        <taxon>Alphaproteobacteria</taxon>
        <taxon>Sphingomonadales</taxon>
        <taxon>Sphingomonadaceae</taxon>
        <taxon>Sphingomonas</taxon>
    </lineage>
</organism>
<dbReference type="InterPro" id="IPR029062">
    <property type="entry name" value="Class_I_gatase-like"/>
</dbReference>
<evidence type="ECO:0000259" key="1">
    <source>
        <dbReference type="Pfam" id="PF14258"/>
    </source>
</evidence>
<name>A0ABP7SFJ5_9SPHN</name>